<dbReference type="AlphaFoldDB" id="A0A7J7CMT7"/>
<dbReference type="GO" id="GO:0000166">
    <property type="term" value="F:nucleotide binding"/>
    <property type="evidence" value="ECO:0007669"/>
    <property type="project" value="UniProtKB-KW"/>
</dbReference>
<feature type="domain" description="Phosphoribosyltransferase" evidence="14">
    <location>
        <begin position="17"/>
        <end position="169"/>
    </location>
</feature>
<evidence type="ECO:0000256" key="9">
    <source>
        <dbReference type="ARBA" id="ARBA00022723"/>
    </source>
</evidence>
<dbReference type="InParanoid" id="A0A7J7CMT7"/>
<keyword evidence="8 13" id="KW-0808">Transferase</keyword>
<dbReference type="Proteomes" id="UP000593562">
    <property type="component" value="Unassembled WGS sequence"/>
</dbReference>
<evidence type="ECO:0000256" key="3">
    <source>
        <dbReference type="ARBA" id="ARBA00004669"/>
    </source>
</evidence>
<evidence type="ECO:0000256" key="11">
    <source>
        <dbReference type="ARBA" id="ARBA00022741"/>
    </source>
</evidence>
<evidence type="ECO:0000256" key="8">
    <source>
        <dbReference type="ARBA" id="ARBA00022679"/>
    </source>
</evidence>
<evidence type="ECO:0000256" key="7">
    <source>
        <dbReference type="ARBA" id="ARBA00022676"/>
    </source>
</evidence>
<keyword evidence="6 13" id="KW-0963">Cytoplasm</keyword>
<dbReference type="Gene3D" id="3.40.50.2020">
    <property type="match status" value="1"/>
</dbReference>
<dbReference type="InterPro" id="IPR050408">
    <property type="entry name" value="HGPRT"/>
</dbReference>
<dbReference type="PANTHER" id="PTHR43340:SF1">
    <property type="entry name" value="HYPOXANTHINE PHOSPHORIBOSYLTRANSFERASE"/>
    <property type="match status" value="1"/>
</dbReference>
<name>A0A7J7CMT7_TRIWF</name>
<dbReference type="InterPro" id="IPR029057">
    <property type="entry name" value="PRTase-like"/>
</dbReference>
<dbReference type="GO" id="GO:0046100">
    <property type="term" value="P:hypoxanthine metabolic process"/>
    <property type="evidence" value="ECO:0007669"/>
    <property type="project" value="TreeGrafter"/>
</dbReference>
<dbReference type="InterPro" id="IPR005904">
    <property type="entry name" value="Hxn_phspho_trans"/>
</dbReference>
<evidence type="ECO:0000256" key="4">
    <source>
        <dbReference type="ARBA" id="ARBA00008391"/>
    </source>
</evidence>
<sequence length="188" mass="20795">MSKPLDSHIERVLWNEDQISDRVTELASQITADFSGTASPILVGVATGAYLFLADLTRRIPLPITVDIVRSQSYGSGTVSNGRPTISLDLKVDVRGKHVILVEDIVDTGSTAACLIEYLESKGASSVSMCALLDKPARRKVHFEVFGDGKFYRGFECPDSFVVGYGMDFDERYRNLPYVGVLKPEYYM</sequence>
<comment type="pathway">
    <text evidence="3 13">Purine metabolism; IMP biosynthesis via salvage pathway; IMP from hypoxanthine: step 1/1.</text>
</comment>
<evidence type="ECO:0000313" key="15">
    <source>
        <dbReference type="EMBL" id="KAF5735393.1"/>
    </source>
</evidence>
<dbReference type="CDD" id="cd06223">
    <property type="entry name" value="PRTases_typeI"/>
    <property type="match status" value="1"/>
</dbReference>
<accession>A0A7J7CMT7</accession>
<comment type="subcellular location">
    <subcellularLocation>
        <location evidence="2 13">Cytoplasm</location>
    </subcellularLocation>
</comment>
<comment type="cofactor">
    <cofactor evidence="1 13">
        <name>Mg(2+)</name>
        <dbReference type="ChEBI" id="CHEBI:18420"/>
    </cofactor>
</comment>
<dbReference type="GO" id="GO:0006166">
    <property type="term" value="P:purine ribonucleoside salvage"/>
    <property type="evidence" value="ECO:0007669"/>
    <property type="project" value="UniProtKB-KW"/>
</dbReference>
<keyword evidence="7 13" id="KW-0328">Glycosyltransferase</keyword>
<dbReference type="GO" id="GO:0032264">
    <property type="term" value="P:IMP salvage"/>
    <property type="evidence" value="ECO:0007669"/>
    <property type="project" value="UniProtKB-UniPathway"/>
</dbReference>
<evidence type="ECO:0000256" key="2">
    <source>
        <dbReference type="ARBA" id="ARBA00004496"/>
    </source>
</evidence>
<dbReference type="SUPFAM" id="SSF53271">
    <property type="entry name" value="PRTase-like"/>
    <property type="match status" value="1"/>
</dbReference>
<evidence type="ECO:0000256" key="13">
    <source>
        <dbReference type="RuleBase" id="RU364099"/>
    </source>
</evidence>
<dbReference type="NCBIfam" id="TIGR01203">
    <property type="entry name" value="HGPRTase"/>
    <property type="match status" value="1"/>
</dbReference>
<dbReference type="GO" id="GO:0006178">
    <property type="term" value="P:guanine salvage"/>
    <property type="evidence" value="ECO:0007669"/>
    <property type="project" value="TreeGrafter"/>
</dbReference>
<dbReference type="PANTHER" id="PTHR43340">
    <property type="entry name" value="HYPOXANTHINE-GUANINE PHOSPHORIBOSYLTRANSFERASE"/>
    <property type="match status" value="1"/>
</dbReference>
<organism evidence="15 16">
    <name type="scientific">Tripterygium wilfordii</name>
    <name type="common">Thunder God vine</name>
    <dbReference type="NCBI Taxonomy" id="458696"/>
    <lineage>
        <taxon>Eukaryota</taxon>
        <taxon>Viridiplantae</taxon>
        <taxon>Streptophyta</taxon>
        <taxon>Embryophyta</taxon>
        <taxon>Tracheophyta</taxon>
        <taxon>Spermatophyta</taxon>
        <taxon>Magnoliopsida</taxon>
        <taxon>eudicotyledons</taxon>
        <taxon>Gunneridae</taxon>
        <taxon>Pentapetalae</taxon>
        <taxon>rosids</taxon>
        <taxon>fabids</taxon>
        <taxon>Celastrales</taxon>
        <taxon>Celastraceae</taxon>
        <taxon>Tripterygium</taxon>
    </lineage>
</organism>
<protein>
    <recommendedName>
        <fullName evidence="5 13">Hypoxanthine phosphoribosyltransferase</fullName>
        <ecNumber evidence="5 13">2.4.2.8</ecNumber>
    </recommendedName>
</protein>
<dbReference type="UniPathway" id="UPA00591">
    <property type="reaction ID" value="UER00648"/>
</dbReference>
<dbReference type="GO" id="GO:0004422">
    <property type="term" value="F:hypoxanthine phosphoribosyltransferase activity"/>
    <property type="evidence" value="ECO:0007669"/>
    <property type="project" value="InterPro"/>
</dbReference>
<evidence type="ECO:0000313" key="16">
    <source>
        <dbReference type="Proteomes" id="UP000593562"/>
    </source>
</evidence>
<dbReference type="GO" id="GO:0000287">
    <property type="term" value="F:magnesium ion binding"/>
    <property type="evidence" value="ECO:0007669"/>
    <property type="project" value="TreeGrafter"/>
</dbReference>
<evidence type="ECO:0000256" key="6">
    <source>
        <dbReference type="ARBA" id="ARBA00022490"/>
    </source>
</evidence>
<keyword evidence="16" id="KW-1185">Reference proteome</keyword>
<dbReference type="EC" id="2.4.2.8" evidence="5 13"/>
<evidence type="ECO:0000256" key="12">
    <source>
        <dbReference type="ARBA" id="ARBA00022842"/>
    </source>
</evidence>
<reference evidence="15 16" key="1">
    <citation type="journal article" date="2020" name="Nat. Commun.">
        <title>Genome of Tripterygium wilfordii and identification of cytochrome P450 involved in triptolide biosynthesis.</title>
        <authorList>
            <person name="Tu L."/>
            <person name="Su P."/>
            <person name="Zhang Z."/>
            <person name="Gao L."/>
            <person name="Wang J."/>
            <person name="Hu T."/>
            <person name="Zhou J."/>
            <person name="Zhang Y."/>
            <person name="Zhao Y."/>
            <person name="Liu Y."/>
            <person name="Song Y."/>
            <person name="Tong Y."/>
            <person name="Lu Y."/>
            <person name="Yang J."/>
            <person name="Xu C."/>
            <person name="Jia M."/>
            <person name="Peters R.J."/>
            <person name="Huang L."/>
            <person name="Gao W."/>
        </authorList>
    </citation>
    <scope>NUCLEOTIDE SEQUENCE [LARGE SCALE GENOMIC DNA]</scope>
    <source>
        <strain evidence="16">cv. XIE 37</strain>
        <tissue evidence="15">Leaf</tissue>
    </source>
</reference>
<dbReference type="Pfam" id="PF00156">
    <property type="entry name" value="Pribosyltran"/>
    <property type="match status" value="1"/>
</dbReference>
<evidence type="ECO:0000256" key="1">
    <source>
        <dbReference type="ARBA" id="ARBA00001946"/>
    </source>
</evidence>
<dbReference type="InterPro" id="IPR000836">
    <property type="entry name" value="PRTase_dom"/>
</dbReference>
<dbReference type="GO" id="GO:0005829">
    <property type="term" value="C:cytosol"/>
    <property type="evidence" value="ECO:0007669"/>
    <property type="project" value="TreeGrafter"/>
</dbReference>
<keyword evidence="10 13" id="KW-0660">Purine salvage</keyword>
<evidence type="ECO:0000259" key="14">
    <source>
        <dbReference type="Pfam" id="PF00156"/>
    </source>
</evidence>
<comment type="similarity">
    <text evidence="4 13">Belongs to the purine/pyrimidine phosphoribosyltransferase family.</text>
</comment>
<evidence type="ECO:0000256" key="5">
    <source>
        <dbReference type="ARBA" id="ARBA00011895"/>
    </source>
</evidence>
<evidence type="ECO:0000256" key="10">
    <source>
        <dbReference type="ARBA" id="ARBA00022726"/>
    </source>
</evidence>
<gene>
    <name evidence="15" type="ORF">HS088_TW15G00895</name>
</gene>
<keyword evidence="9 13" id="KW-0479">Metal-binding</keyword>
<dbReference type="OrthoDB" id="9449045at2759"/>
<proteinExistence type="inferred from homology"/>
<dbReference type="GO" id="GO:0032263">
    <property type="term" value="P:GMP salvage"/>
    <property type="evidence" value="ECO:0007669"/>
    <property type="project" value="TreeGrafter"/>
</dbReference>
<keyword evidence="11 13" id="KW-0547">Nucleotide-binding</keyword>
<comment type="catalytic activity">
    <reaction evidence="13">
        <text>IMP + diphosphate = hypoxanthine + 5-phospho-alpha-D-ribose 1-diphosphate</text>
        <dbReference type="Rhea" id="RHEA:17973"/>
        <dbReference type="ChEBI" id="CHEBI:17368"/>
        <dbReference type="ChEBI" id="CHEBI:33019"/>
        <dbReference type="ChEBI" id="CHEBI:58017"/>
        <dbReference type="ChEBI" id="CHEBI:58053"/>
        <dbReference type="EC" id="2.4.2.8"/>
    </reaction>
</comment>
<dbReference type="EMBL" id="JAAARO010000015">
    <property type="protein sequence ID" value="KAF5735393.1"/>
    <property type="molecule type" value="Genomic_DNA"/>
</dbReference>
<comment type="caution">
    <text evidence="15">The sequence shown here is derived from an EMBL/GenBank/DDBJ whole genome shotgun (WGS) entry which is preliminary data.</text>
</comment>
<dbReference type="FunFam" id="3.40.50.2020:FF:000057">
    <property type="entry name" value="Hypoxanthine phosphoribosyltransferase"/>
    <property type="match status" value="1"/>
</dbReference>
<dbReference type="FunCoup" id="A0A7J7CMT7">
    <property type="interactions" value="1478"/>
</dbReference>
<keyword evidence="12 13" id="KW-0460">Magnesium</keyword>